<evidence type="ECO:0000256" key="4">
    <source>
        <dbReference type="ARBA" id="ARBA00022691"/>
    </source>
</evidence>
<feature type="binding site" evidence="6">
    <location>
        <begin position="213"/>
        <end position="214"/>
    </location>
    <ligand>
        <name>S-adenosyl-L-methionine</name>
        <dbReference type="ChEBI" id="CHEBI:59789"/>
    </ligand>
</feature>
<evidence type="ECO:0000256" key="5">
    <source>
        <dbReference type="PIRNR" id="PIRNR000410"/>
    </source>
</evidence>
<keyword evidence="3 5" id="KW-0808">Transferase</keyword>
<feature type="binding site" evidence="6">
    <location>
        <position position="141"/>
    </location>
    <ligand>
        <name>S-adenosyl-L-methionine</name>
        <dbReference type="ChEBI" id="CHEBI:59789"/>
    </ligand>
</feature>
<sequence>MNVSDFDFISQFLKKRSGLVLSQDKAYLLESRLNPVARKWDLSGFDELVQKVRATNDERILNDITEAMTTNESFFFRDQKPFDQFKDLVLPHMLEKRAASKTIRIWSAACSSGQEPYTLAMLLKEAGPALAGWKIEIIATDLSNEILNKAKEGVYTQFEVQRGLPINLLVKYFQQNGDRWQIDSSIRNMVTFKSFNLLESPAMLGKFDIVFCRNVLIYFDQPTKSVVLKNIAKQMPDDGFLYLGGAETVLGISDEFQLIPGKRGIYGLVRNGELVNKAAG</sequence>
<feature type="binding site" evidence="6">
    <location>
        <position position="73"/>
    </location>
    <ligand>
        <name>S-adenosyl-L-methionine</name>
        <dbReference type="ChEBI" id="CHEBI:59789"/>
    </ligand>
</feature>
<evidence type="ECO:0000313" key="8">
    <source>
        <dbReference type="EMBL" id="KLN59017.1"/>
    </source>
</evidence>
<keyword evidence="2 5" id="KW-0489">Methyltransferase</keyword>
<dbReference type="EC" id="2.1.1.80" evidence="5"/>
<protein>
    <recommendedName>
        <fullName evidence="5">Chemotaxis protein methyltransferase</fullName>
        <ecNumber evidence="5">2.1.1.80</ecNumber>
    </recommendedName>
</protein>
<dbReference type="Gene3D" id="1.10.155.10">
    <property type="entry name" value="Chemotaxis receptor methyltransferase CheR, N-terminal domain"/>
    <property type="match status" value="1"/>
</dbReference>
<organism evidence="8 9">
    <name type="scientific">Kiloniella spongiae</name>
    <dbReference type="NCBI Taxonomy" id="1489064"/>
    <lineage>
        <taxon>Bacteria</taxon>
        <taxon>Pseudomonadati</taxon>
        <taxon>Pseudomonadota</taxon>
        <taxon>Alphaproteobacteria</taxon>
        <taxon>Rhodospirillales</taxon>
        <taxon>Kiloniellaceae</taxon>
        <taxon>Kiloniella</taxon>
    </lineage>
</organism>
<dbReference type="SUPFAM" id="SSF47757">
    <property type="entry name" value="Chemotaxis receptor methyltransferase CheR, N-terminal domain"/>
    <property type="match status" value="1"/>
</dbReference>
<dbReference type="SMART" id="SM00138">
    <property type="entry name" value="MeTrc"/>
    <property type="match status" value="1"/>
</dbReference>
<dbReference type="InterPro" id="IPR029063">
    <property type="entry name" value="SAM-dependent_MTases_sf"/>
</dbReference>
<dbReference type="InterPro" id="IPR000780">
    <property type="entry name" value="CheR_MeTrfase"/>
</dbReference>
<dbReference type="EMBL" id="LAQL01000021">
    <property type="protein sequence ID" value="KLN59017.1"/>
    <property type="molecule type" value="Genomic_DNA"/>
</dbReference>
<evidence type="ECO:0000256" key="1">
    <source>
        <dbReference type="ARBA" id="ARBA00001541"/>
    </source>
</evidence>
<feature type="binding site" evidence="6">
    <location>
        <begin position="196"/>
        <end position="197"/>
    </location>
    <ligand>
        <name>S-adenosyl-L-methionine</name>
        <dbReference type="ChEBI" id="CHEBI:59789"/>
    </ligand>
</feature>
<feature type="binding site" evidence="6">
    <location>
        <position position="77"/>
    </location>
    <ligand>
        <name>S-adenosyl-L-methionine</name>
        <dbReference type="ChEBI" id="CHEBI:59789"/>
    </ligand>
</feature>
<dbReference type="OrthoDB" id="9816309at2"/>
<dbReference type="InterPro" id="IPR050903">
    <property type="entry name" value="Bact_Chemotaxis_MeTrfase"/>
</dbReference>
<dbReference type="GO" id="GO:0008983">
    <property type="term" value="F:protein-glutamate O-methyltransferase activity"/>
    <property type="evidence" value="ECO:0007669"/>
    <property type="project" value="UniProtKB-EC"/>
</dbReference>
<comment type="function">
    <text evidence="5">Methylation of the membrane-bound methyl-accepting chemotaxis proteins (MCP) to form gamma-glutamyl methyl ester residues in MCP.</text>
</comment>
<keyword evidence="9" id="KW-1185">Reference proteome</keyword>
<dbReference type="Pfam" id="PF03705">
    <property type="entry name" value="CheR_N"/>
    <property type="match status" value="1"/>
</dbReference>
<gene>
    <name evidence="8" type="ORF">WH96_19780</name>
</gene>
<feature type="binding site" evidence="6">
    <location>
        <position position="115"/>
    </location>
    <ligand>
        <name>S-adenosyl-L-methionine</name>
        <dbReference type="ChEBI" id="CHEBI:59789"/>
    </ligand>
</feature>
<dbReference type="SUPFAM" id="SSF53335">
    <property type="entry name" value="S-adenosyl-L-methionine-dependent methyltransferases"/>
    <property type="match status" value="1"/>
</dbReference>
<dbReference type="PRINTS" id="PR00996">
    <property type="entry name" value="CHERMTFRASE"/>
</dbReference>
<dbReference type="Pfam" id="PF01739">
    <property type="entry name" value="CheR"/>
    <property type="match status" value="1"/>
</dbReference>
<dbReference type="GO" id="GO:0032259">
    <property type="term" value="P:methylation"/>
    <property type="evidence" value="ECO:0007669"/>
    <property type="project" value="UniProtKB-KW"/>
</dbReference>
<dbReference type="PATRIC" id="fig|1489064.4.peg.1784"/>
<dbReference type="PANTHER" id="PTHR24422:SF21">
    <property type="entry name" value="CHEMOTAXIS PROTEIN METHYLTRANSFERASE 1"/>
    <property type="match status" value="1"/>
</dbReference>
<dbReference type="RefSeq" id="WP_047765976.1">
    <property type="nucleotide sequence ID" value="NZ_LAQL01000021.1"/>
</dbReference>
<accession>A0A0H2MEC7</accession>
<dbReference type="Gene3D" id="3.40.50.150">
    <property type="entry name" value="Vaccinia Virus protein VP39"/>
    <property type="match status" value="1"/>
</dbReference>
<proteinExistence type="predicted"/>
<name>A0A0H2MEC7_9PROT</name>
<dbReference type="AlphaFoldDB" id="A0A0H2MEC7"/>
<evidence type="ECO:0000256" key="6">
    <source>
        <dbReference type="PIRSR" id="PIRSR000410-1"/>
    </source>
</evidence>
<dbReference type="PANTHER" id="PTHR24422">
    <property type="entry name" value="CHEMOTAXIS PROTEIN METHYLTRANSFERASE"/>
    <property type="match status" value="1"/>
</dbReference>
<evidence type="ECO:0000313" key="9">
    <source>
        <dbReference type="Proteomes" id="UP000035444"/>
    </source>
</evidence>
<dbReference type="Proteomes" id="UP000035444">
    <property type="component" value="Unassembled WGS sequence"/>
</dbReference>
<keyword evidence="4 5" id="KW-0949">S-adenosyl-L-methionine</keyword>
<evidence type="ECO:0000256" key="3">
    <source>
        <dbReference type="ARBA" id="ARBA00022679"/>
    </source>
</evidence>
<comment type="caution">
    <text evidence="8">The sequence shown here is derived from an EMBL/GenBank/DDBJ whole genome shotgun (WGS) entry which is preliminary data.</text>
</comment>
<feature type="binding site" evidence="6">
    <location>
        <position position="71"/>
    </location>
    <ligand>
        <name>S-adenosyl-L-methionine</name>
        <dbReference type="ChEBI" id="CHEBI:59789"/>
    </ligand>
</feature>
<evidence type="ECO:0000256" key="2">
    <source>
        <dbReference type="ARBA" id="ARBA00022603"/>
    </source>
</evidence>
<dbReference type="PROSITE" id="PS50123">
    <property type="entry name" value="CHER"/>
    <property type="match status" value="1"/>
</dbReference>
<dbReference type="STRING" id="1489064.WH96_19780"/>
<evidence type="ECO:0000259" key="7">
    <source>
        <dbReference type="PROSITE" id="PS50123"/>
    </source>
</evidence>
<comment type="catalytic activity">
    <reaction evidence="1 5">
        <text>L-glutamyl-[protein] + S-adenosyl-L-methionine = [protein]-L-glutamate 5-O-methyl ester + S-adenosyl-L-homocysteine</text>
        <dbReference type="Rhea" id="RHEA:24452"/>
        <dbReference type="Rhea" id="RHEA-COMP:10208"/>
        <dbReference type="Rhea" id="RHEA-COMP:10311"/>
        <dbReference type="ChEBI" id="CHEBI:29973"/>
        <dbReference type="ChEBI" id="CHEBI:57856"/>
        <dbReference type="ChEBI" id="CHEBI:59789"/>
        <dbReference type="ChEBI" id="CHEBI:82795"/>
        <dbReference type="EC" id="2.1.1.80"/>
    </reaction>
</comment>
<reference evidence="8 9" key="1">
    <citation type="submission" date="2015-03" db="EMBL/GenBank/DDBJ databases">
        <title>Genome Sequence of Kiloniella spongiae MEBiC09566, isolated from a marine sponge.</title>
        <authorList>
            <person name="Shao Z."/>
            <person name="Wang L."/>
            <person name="Li X."/>
        </authorList>
    </citation>
    <scope>NUCLEOTIDE SEQUENCE [LARGE SCALE GENOMIC DNA]</scope>
    <source>
        <strain evidence="8 9">MEBiC09566</strain>
    </source>
</reference>
<dbReference type="InterPro" id="IPR022641">
    <property type="entry name" value="CheR_N"/>
</dbReference>
<feature type="domain" description="CheR-type methyltransferase" evidence="7">
    <location>
        <begin position="1"/>
        <end position="257"/>
    </location>
</feature>
<dbReference type="InterPro" id="IPR026024">
    <property type="entry name" value="Chemotaxis_MeTrfase_CheR"/>
</dbReference>
<dbReference type="InterPro" id="IPR036804">
    <property type="entry name" value="CheR_N_sf"/>
</dbReference>
<dbReference type="PIRSF" id="PIRSF000410">
    <property type="entry name" value="CheR"/>
    <property type="match status" value="1"/>
</dbReference>
<dbReference type="InterPro" id="IPR022642">
    <property type="entry name" value="CheR_C"/>
</dbReference>